<dbReference type="PROSITE" id="PS51459">
    <property type="entry name" value="FIDO"/>
    <property type="match status" value="1"/>
</dbReference>
<feature type="region of interest" description="Disordered" evidence="1">
    <location>
        <begin position="1"/>
        <end position="22"/>
    </location>
</feature>
<reference evidence="3" key="1">
    <citation type="submission" date="2023-06" db="EMBL/GenBank/DDBJ databases">
        <title>Gycomyces niveus sp.nov., a novel actinomycete isolated from soil in Shouguang.</title>
        <authorList>
            <person name="Yang X."/>
            <person name="Zhao J."/>
        </authorList>
    </citation>
    <scope>NUCLEOTIDE SEQUENCE</scope>
    <source>
        <strain evidence="3">NEAU C2</strain>
    </source>
</reference>
<dbReference type="InterPro" id="IPR003812">
    <property type="entry name" value="Fido"/>
</dbReference>
<protein>
    <submittedName>
        <fullName evidence="3">Fic family protein</fullName>
    </submittedName>
</protein>
<dbReference type="Gene3D" id="1.10.3290.10">
    <property type="entry name" value="Fido-like domain"/>
    <property type="match status" value="1"/>
</dbReference>
<evidence type="ECO:0000313" key="3">
    <source>
        <dbReference type="EMBL" id="MDN3240340.1"/>
    </source>
</evidence>
<dbReference type="EMBL" id="JAUEMJ010000003">
    <property type="protein sequence ID" value="MDN3240340.1"/>
    <property type="molecule type" value="Genomic_DNA"/>
</dbReference>
<proteinExistence type="predicted"/>
<comment type="caution">
    <text evidence="3">The sequence shown here is derived from an EMBL/GenBank/DDBJ whole genome shotgun (WGS) entry which is preliminary data.</text>
</comment>
<sequence length="405" mass="44910">MELDVFSQSPTGHLTPIAGTDRRTGRPFRHMAYIPRPLDSAVNLQQATWQAVARANLALGRLDQASLQVPNPALLRRPTLRREAQSTSALEGTFAPLERVLSEVDEADETGPMGTALVEVLNYVYAAEHAFEQIEDGHAITVSLLEEAQRLLVLGTASERRDPGRLRTVQVAIANGDASIESARFIPMPPGIELRAAVQDLMDWVQDGTERDPVISAAMAHYQFETLHPFSDGNGRIGRMLIVLQLITDRALQQPLLSVSPWFEANRDEYLEGLYNVSAKGEWDQWIRFFSSGLEAAAEDTRFRVEDLLELQGAFLDQVQTQLPRSGLARDIAGSLIGYPCFTVPSLSKRLNKATPQGVANAVNQLVEIGLLEKLTGKYRHQYQASAVMEVLTRTGDWELRSGRR</sequence>
<evidence type="ECO:0000259" key="2">
    <source>
        <dbReference type="PROSITE" id="PS51459"/>
    </source>
</evidence>
<dbReference type="InterPro" id="IPR025758">
    <property type="entry name" value="Fic/DOC_N"/>
</dbReference>
<feature type="domain" description="Fido" evidence="2">
    <location>
        <begin position="140"/>
        <end position="292"/>
    </location>
</feature>
<evidence type="ECO:0000256" key="1">
    <source>
        <dbReference type="SAM" id="MobiDB-lite"/>
    </source>
</evidence>
<name>A0ABT7YNX0_9ACTN</name>
<dbReference type="Proteomes" id="UP001171902">
    <property type="component" value="Unassembled WGS sequence"/>
</dbReference>
<dbReference type="InterPro" id="IPR036597">
    <property type="entry name" value="Fido-like_dom_sf"/>
</dbReference>
<evidence type="ECO:0000313" key="4">
    <source>
        <dbReference type="Proteomes" id="UP001171902"/>
    </source>
</evidence>
<dbReference type="PANTHER" id="PTHR13504">
    <property type="entry name" value="FIDO DOMAIN-CONTAINING PROTEIN DDB_G0283145"/>
    <property type="match status" value="1"/>
</dbReference>
<dbReference type="Pfam" id="PF13784">
    <property type="entry name" value="Fic_N"/>
    <property type="match status" value="1"/>
</dbReference>
<dbReference type="Pfam" id="PF02661">
    <property type="entry name" value="Fic"/>
    <property type="match status" value="1"/>
</dbReference>
<dbReference type="InterPro" id="IPR040198">
    <property type="entry name" value="Fido_containing"/>
</dbReference>
<dbReference type="PANTHER" id="PTHR13504:SF38">
    <property type="entry name" value="FIDO DOMAIN-CONTAINING PROTEIN"/>
    <property type="match status" value="1"/>
</dbReference>
<dbReference type="SUPFAM" id="SSF140931">
    <property type="entry name" value="Fic-like"/>
    <property type="match status" value="1"/>
</dbReference>
<keyword evidence="4" id="KW-1185">Reference proteome</keyword>
<organism evidence="3 4">
    <name type="scientific">Glycomyces tritici</name>
    <dbReference type="NCBI Taxonomy" id="2665176"/>
    <lineage>
        <taxon>Bacteria</taxon>
        <taxon>Bacillati</taxon>
        <taxon>Actinomycetota</taxon>
        <taxon>Actinomycetes</taxon>
        <taxon>Glycomycetales</taxon>
        <taxon>Glycomycetaceae</taxon>
        <taxon>Glycomyces</taxon>
    </lineage>
</organism>
<dbReference type="RefSeq" id="WP_289957280.1">
    <property type="nucleotide sequence ID" value="NZ_JAUEMJ010000003.1"/>
</dbReference>
<gene>
    <name evidence="3" type="ORF">QWI33_11445</name>
</gene>
<accession>A0ABT7YNX0</accession>
<feature type="compositionally biased region" description="Polar residues" evidence="1">
    <location>
        <begin position="1"/>
        <end position="12"/>
    </location>
</feature>